<dbReference type="Proteomes" id="UP001524944">
    <property type="component" value="Unassembled WGS sequence"/>
</dbReference>
<evidence type="ECO:0000256" key="1">
    <source>
        <dbReference type="SAM" id="MobiDB-lite"/>
    </source>
</evidence>
<gene>
    <name evidence="2" type="ORF">NVS47_14205</name>
</gene>
<protein>
    <submittedName>
        <fullName evidence="2">Dockerin type I domain-containing protein</fullName>
    </submittedName>
</protein>
<dbReference type="InterPro" id="IPR036439">
    <property type="entry name" value="Dockerin_dom_sf"/>
</dbReference>
<proteinExistence type="predicted"/>
<dbReference type="SUPFAM" id="SSF63446">
    <property type="entry name" value="Type I dockerin domain"/>
    <property type="match status" value="1"/>
</dbReference>
<dbReference type="RefSeq" id="WP_157677442.1">
    <property type="nucleotide sequence ID" value="NZ_CP022121.1"/>
</dbReference>
<dbReference type="Pfam" id="PF00404">
    <property type="entry name" value="Dockerin_1"/>
    <property type="match status" value="1"/>
</dbReference>
<feature type="region of interest" description="Disordered" evidence="1">
    <location>
        <begin position="1"/>
        <end position="21"/>
    </location>
</feature>
<evidence type="ECO:0000313" key="3">
    <source>
        <dbReference type="Proteomes" id="UP001524944"/>
    </source>
</evidence>
<dbReference type="InterPro" id="IPR002105">
    <property type="entry name" value="Dockerin_1_rpt"/>
</dbReference>
<evidence type="ECO:0000313" key="2">
    <source>
        <dbReference type="EMBL" id="MCR6546651.1"/>
    </source>
</evidence>
<organism evidence="2 3">
    <name type="scientific">Dehalobacterium formicoaceticum</name>
    <dbReference type="NCBI Taxonomy" id="51515"/>
    <lineage>
        <taxon>Bacteria</taxon>
        <taxon>Bacillati</taxon>
        <taxon>Bacillota</taxon>
        <taxon>Clostridia</taxon>
        <taxon>Eubacteriales</taxon>
        <taxon>Peptococcaceae</taxon>
        <taxon>Dehalobacterium</taxon>
    </lineage>
</organism>
<reference evidence="2 3" key="1">
    <citation type="submission" date="2022-08" db="EMBL/GenBank/DDBJ databases">
        <title>Proteogenomics of the novel Dehalobacterium formicoaceticum strain EZ94 highlights a key role of methyltransferases during anaerobic dichloromethane degradation.</title>
        <authorList>
            <person name="Wasmund K."/>
        </authorList>
    </citation>
    <scope>NUCLEOTIDE SEQUENCE [LARGE SCALE GENOMIC DNA]</scope>
    <source>
        <strain evidence="2 3">EZ94</strain>
    </source>
</reference>
<dbReference type="EMBL" id="JANPWE010000009">
    <property type="protein sequence ID" value="MCR6546651.1"/>
    <property type="molecule type" value="Genomic_DNA"/>
</dbReference>
<sequence>MIARKAHAGCDYLPTSGDVNNDGQVNILDVVMTINFLLEKNTPNEAEFIDKKYH</sequence>
<dbReference type="Gene3D" id="1.10.1330.10">
    <property type="entry name" value="Dockerin domain"/>
    <property type="match status" value="1"/>
</dbReference>
<name>A0ABT1Y6Y8_9FIRM</name>
<dbReference type="InterPro" id="IPR018247">
    <property type="entry name" value="EF_Hand_1_Ca_BS"/>
</dbReference>
<keyword evidence="3" id="KW-1185">Reference proteome</keyword>
<accession>A0ABT1Y6Y8</accession>
<dbReference type="PROSITE" id="PS00018">
    <property type="entry name" value="EF_HAND_1"/>
    <property type="match status" value="1"/>
</dbReference>
<comment type="caution">
    <text evidence="2">The sequence shown here is derived from an EMBL/GenBank/DDBJ whole genome shotgun (WGS) entry which is preliminary data.</text>
</comment>